<organism evidence="1">
    <name type="scientific">Arundo donax</name>
    <name type="common">Giant reed</name>
    <name type="synonym">Donax arundinaceus</name>
    <dbReference type="NCBI Taxonomy" id="35708"/>
    <lineage>
        <taxon>Eukaryota</taxon>
        <taxon>Viridiplantae</taxon>
        <taxon>Streptophyta</taxon>
        <taxon>Embryophyta</taxon>
        <taxon>Tracheophyta</taxon>
        <taxon>Spermatophyta</taxon>
        <taxon>Magnoliopsida</taxon>
        <taxon>Liliopsida</taxon>
        <taxon>Poales</taxon>
        <taxon>Poaceae</taxon>
        <taxon>PACMAD clade</taxon>
        <taxon>Arundinoideae</taxon>
        <taxon>Arundineae</taxon>
        <taxon>Arundo</taxon>
    </lineage>
</organism>
<reference evidence="1" key="1">
    <citation type="submission" date="2014-09" db="EMBL/GenBank/DDBJ databases">
        <authorList>
            <person name="Magalhaes I.L.F."/>
            <person name="Oliveira U."/>
            <person name="Santos F.R."/>
            <person name="Vidigal T.H.D.A."/>
            <person name="Brescovit A.D."/>
            <person name="Santos A.J."/>
        </authorList>
    </citation>
    <scope>NUCLEOTIDE SEQUENCE</scope>
    <source>
        <tissue evidence="1">Shoot tissue taken approximately 20 cm above the soil surface</tissue>
    </source>
</reference>
<sequence length="43" mass="4862">MTYFSDFAPQAACCLPLSHTVYKCWHCSSDKRHRRTVGNSGAQ</sequence>
<name>A0A0A9GF85_ARUDO</name>
<accession>A0A0A9GF85</accession>
<dbReference type="EMBL" id="GBRH01174126">
    <property type="protein sequence ID" value="JAE23770.1"/>
    <property type="molecule type" value="Transcribed_RNA"/>
</dbReference>
<reference evidence="1" key="2">
    <citation type="journal article" date="2015" name="Data Brief">
        <title>Shoot transcriptome of the giant reed, Arundo donax.</title>
        <authorList>
            <person name="Barrero R.A."/>
            <person name="Guerrero F.D."/>
            <person name="Moolhuijzen P."/>
            <person name="Goolsby J.A."/>
            <person name="Tidwell J."/>
            <person name="Bellgard S.E."/>
            <person name="Bellgard M.I."/>
        </authorList>
    </citation>
    <scope>NUCLEOTIDE SEQUENCE</scope>
    <source>
        <tissue evidence="1">Shoot tissue taken approximately 20 cm above the soil surface</tissue>
    </source>
</reference>
<dbReference type="AlphaFoldDB" id="A0A0A9GF85"/>
<protein>
    <submittedName>
        <fullName evidence="1">Uncharacterized protein</fullName>
    </submittedName>
</protein>
<proteinExistence type="predicted"/>
<evidence type="ECO:0000313" key="1">
    <source>
        <dbReference type="EMBL" id="JAE23770.1"/>
    </source>
</evidence>